<feature type="domain" description="N-acetyltransferase" evidence="1">
    <location>
        <begin position="11"/>
        <end position="172"/>
    </location>
</feature>
<dbReference type="InterPro" id="IPR000182">
    <property type="entry name" value="GNAT_dom"/>
</dbReference>
<dbReference type="InterPro" id="IPR016181">
    <property type="entry name" value="Acyl_CoA_acyltransferase"/>
</dbReference>
<accession>A0ABP9EY95</accession>
<dbReference type="Pfam" id="PF13302">
    <property type="entry name" value="Acetyltransf_3"/>
    <property type="match status" value="1"/>
</dbReference>
<evidence type="ECO:0000313" key="2">
    <source>
        <dbReference type="EMBL" id="GAA4885539.1"/>
    </source>
</evidence>
<sequence length="174" mass="20000">MKKILIETPRLQLRHFTEQDADAVLDFSRDPNVTRYTGDQGVVQNRADALKVIRTVWLAEYQRHGFARYALIHKGDDRVIGFCGVKFETELDEIDIGYRMLPQYWGQGLATEAVQATLDYARAQLGIERIVGEVAVQNIASQRVLQKCGMKLVKRYQRGEELLLFVYDEPLEPL</sequence>
<evidence type="ECO:0000313" key="3">
    <source>
        <dbReference type="Proteomes" id="UP001499988"/>
    </source>
</evidence>
<comment type="caution">
    <text evidence="2">The sequence shown here is derived from an EMBL/GenBank/DDBJ whole genome shotgun (WGS) entry which is preliminary data.</text>
</comment>
<dbReference type="InterPro" id="IPR051531">
    <property type="entry name" value="N-acetyltransferase"/>
</dbReference>
<dbReference type="EMBL" id="BAABJZ010000057">
    <property type="protein sequence ID" value="GAA4885539.1"/>
    <property type="molecule type" value="Genomic_DNA"/>
</dbReference>
<gene>
    <name evidence="2" type="ORF">GCM10023333_18760</name>
</gene>
<reference evidence="3" key="1">
    <citation type="journal article" date="2019" name="Int. J. Syst. Evol. Microbiol.">
        <title>The Global Catalogue of Microorganisms (GCM) 10K type strain sequencing project: providing services to taxonomists for standard genome sequencing and annotation.</title>
        <authorList>
            <consortium name="The Broad Institute Genomics Platform"/>
            <consortium name="The Broad Institute Genome Sequencing Center for Infectious Disease"/>
            <person name="Wu L."/>
            <person name="Ma J."/>
        </authorList>
    </citation>
    <scope>NUCLEOTIDE SEQUENCE [LARGE SCALE GENOMIC DNA]</scope>
    <source>
        <strain evidence="3">JCM 18401</strain>
    </source>
</reference>
<keyword evidence="3" id="KW-1185">Reference proteome</keyword>
<dbReference type="Proteomes" id="UP001499988">
    <property type="component" value="Unassembled WGS sequence"/>
</dbReference>
<dbReference type="Gene3D" id="3.40.630.30">
    <property type="match status" value="1"/>
</dbReference>
<dbReference type="CDD" id="cd04301">
    <property type="entry name" value="NAT_SF"/>
    <property type="match status" value="1"/>
</dbReference>
<proteinExistence type="predicted"/>
<organism evidence="2 3">
    <name type="scientific">Ferrimonas pelagia</name>
    <dbReference type="NCBI Taxonomy" id="1177826"/>
    <lineage>
        <taxon>Bacteria</taxon>
        <taxon>Pseudomonadati</taxon>
        <taxon>Pseudomonadota</taxon>
        <taxon>Gammaproteobacteria</taxon>
        <taxon>Alteromonadales</taxon>
        <taxon>Ferrimonadaceae</taxon>
        <taxon>Ferrimonas</taxon>
    </lineage>
</organism>
<name>A0ABP9EY95_9GAMM</name>
<dbReference type="SUPFAM" id="SSF55729">
    <property type="entry name" value="Acyl-CoA N-acyltransferases (Nat)"/>
    <property type="match status" value="1"/>
</dbReference>
<dbReference type="PROSITE" id="PS51186">
    <property type="entry name" value="GNAT"/>
    <property type="match status" value="1"/>
</dbReference>
<protein>
    <submittedName>
        <fullName evidence="2">GNAT family N-acetyltransferase</fullName>
    </submittedName>
</protein>
<evidence type="ECO:0000259" key="1">
    <source>
        <dbReference type="PROSITE" id="PS51186"/>
    </source>
</evidence>
<dbReference type="PANTHER" id="PTHR43792:SF1">
    <property type="entry name" value="N-ACETYLTRANSFERASE DOMAIN-CONTAINING PROTEIN"/>
    <property type="match status" value="1"/>
</dbReference>
<dbReference type="RefSeq" id="WP_345335109.1">
    <property type="nucleotide sequence ID" value="NZ_BAABJZ010000057.1"/>
</dbReference>
<dbReference type="PANTHER" id="PTHR43792">
    <property type="entry name" value="GNAT FAMILY, PUTATIVE (AFU_ORTHOLOGUE AFUA_3G00765)-RELATED-RELATED"/>
    <property type="match status" value="1"/>
</dbReference>